<keyword evidence="3" id="KW-0663">Pyridoxal phosphate</keyword>
<dbReference type="SUPFAM" id="SSF53383">
    <property type="entry name" value="PLP-dependent transferases"/>
    <property type="match status" value="1"/>
</dbReference>
<feature type="domain" description="Aromatic amino acid beta-eliminating lyase/threonine aldolase" evidence="5">
    <location>
        <begin position="17"/>
        <end position="302"/>
    </location>
</feature>
<protein>
    <submittedName>
        <fullName evidence="6">Threonine aldolase</fullName>
    </submittedName>
</protein>
<comment type="cofactor">
    <cofactor evidence="1">
        <name>pyridoxal 5'-phosphate</name>
        <dbReference type="ChEBI" id="CHEBI:597326"/>
    </cofactor>
</comment>
<gene>
    <name evidence="6" type="ORF">GCM10011401_25970</name>
</gene>
<reference evidence="6" key="2">
    <citation type="submission" date="2020-09" db="EMBL/GenBank/DDBJ databases">
        <authorList>
            <person name="Sun Q."/>
            <person name="Zhou Y."/>
        </authorList>
    </citation>
    <scope>NUCLEOTIDE SEQUENCE</scope>
    <source>
        <strain evidence="6">CGMCC 1.15388</strain>
    </source>
</reference>
<keyword evidence="7" id="KW-1185">Reference proteome</keyword>
<dbReference type="Pfam" id="PF01212">
    <property type="entry name" value="Beta_elim_lyase"/>
    <property type="match status" value="1"/>
</dbReference>
<name>A0A917AVC1_9MICC</name>
<comment type="similarity">
    <text evidence="2">Belongs to the threonine aldolase family.</text>
</comment>
<evidence type="ECO:0000256" key="3">
    <source>
        <dbReference type="ARBA" id="ARBA00022898"/>
    </source>
</evidence>
<dbReference type="PANTHER" id="PTHR48097">
    <property type="entry name" value="L-THREONINE ALDOLASE-RELATED"/>
    <property type="match status" value="1"/>
</dbReference>
<dbReference type="AlphaFoldDB" id="A0A917AVC1"/>
<dbReference type="PANTHER" id="PTHR48097:SF5">
    <property type="entry name" value="LOW SPECIFICITY L-THREONINE ALDOLASE"/>
    <property type="match status" value="1"/>
</dbReference>
<proteinExistence type="inferred from homology"/>
<evidence type="ECO:0000313" key="7">
    <source>
        <dbReference type="Proteomes" id="UP000633136"/>
    </source>
</evidence>
<dbReference type="InterPro" id="IPR001597">
    <property type="entry name" value="ArAA_b-elim_lyase/Thr_aldolase"/>
</dbReference>
<accession>A0A917AVC1</accession>
<dbReference type="InterPro" id="IPR015424">
    <property type="entry name" value="PyrdxlP-dep_Trfase"/>
</dbReference>
<evidence type="ECO:0000256" key="2">
    <source>
        <dbReference type="ARBA" id="ARBA00006966"/>
    </source>
</evidence>
<feature type="region of interest" description="Disordered" evidence="4">
    <location>
        <begin position="1"/>
        <end position="20"/>
    </location>
</feature>
<dbReference type="GO" id="GO:0016829">
    <property type="term" value="F:lyase activity"/>
    <property type="evidence" value="ECO:0007669"/>
    <property type="project" value="InterPro"/>
</dbReference>
<dbReference type="RefSeq" id="WP_188686518.1">
    <property type="nucleotide sequence ID" value="NZ_BMIS01000015.1"/>
</dbReference>
<dbReference type="Gene3D" id="3.90.1150.10">
    <property type="entry name" value="Aspartate Aminotransferase, domain 1"/>
    <property type="match status" value="1"/>
</dbReference>
<dbReference type="Gene3D" id="3.40.640.10">
    <property type="entry name" value="Type I PLP-dependent aspartate aminotransferase-like (Major domain)"/>
    <property type="match status" value="1"/>
</dbReference>
<comment type="caution">
    <text evidence="6">The sequence shown here is derived from an EMBL/GenBank/DDBJ whole genome shotgun (WGS) entry which is preliminary data.</text>
</comment>
<dbReference type="InterPro" id="IPR015421">
    <property type="entry name" value="PyrdxlP-dep_Trfase_major"/>
</dbReference>
<dbReference type="EMBL" id="BMIS01000015">
    <property type="protein sequence ID" value="GGE77455.1"/>
    <property type="molecule type" value="Genomic_DNA"/>
</dbReference>
<evidence type="ECO:0000256" key="4">
    <source>
        <dbReference type="SAM" id="MobiDB-lite"/>
    </source>
</evidence>
<evidence type="ECO:0000259" key="5">
    <source>
        <dbReference type="Pfam" id="PF01212"/>
    </source>
</evidence>
<reference evidence="6" key="1">
    <citation type="journal article" date="2014" name="Int. J. Syst. Evol. Microbiol.">
        <title>Complete genome sequence of Corynebacterium casei LMG S-19264T (=DSM 44701T), isolated from a smear-ripened cheese.</title>
        <authorList>
            <consortium name="US DOE Joint Genome Institute (JGI-PGF)"/>
            <person name="Walter F."/>
            <person name="Albersmeier A."/>
            <person name="Kalinowski J."/>
            <person name="Ruckert C."/>
        </authorList>
    </citation>
    <scope>NUCLEOTIDE SEQUENCE</scope>
    <source>
        <strain evidence="6">CGMCC 1.15388</strain>
    </source>
</reference>
<sequence>MSERSSPAEHTPLDASFASDNVSGVSEEIMTALTAQNSGSELPYGDDAGTATLRETAREHFGPQAEILPVFNGTGANVVSLQALLPRWGAAVCTQIAHVNTDEGGAPERLGLKLLPQPAEDGKLTPESIRAAAEDLDFVHAAQPLAVTLTQSTELGTLYSVEEIAALADEAHRLGMAVHMDGSRISNAAAALSTSLGELTTELGVDVLSLGGTKNGAMAAEAVVAIRPEKVPGLSFIRKYSMQLASKQRYVSAQLNALFGTDLWRRNAGHANAQAHRLGEQLAQIEGVSLARPTEVNAVFPEVPAQIAEAIQSRYLAHVWETAPSGNPVLRLMCSFSTEDAEIEALVRVAEGAARRA</sequence>
<evidence type="ECO:0000313" key="6">
    <source>
        <dbReference type="EMBL" id="GGE77455.1"/>
    </source>
</evidence>
<organism evidence="6 7">
    <name type="scientific">Nesterenkonia cremea</name>
    <dbReference type="NCBI Taxonomy" id="1882340"/>
    <lineage>
        <taxon>Bacteria</taxon>
        <taxon>Bacillati</taxon>
        <taxon>Actinomycetota</taxon>
        <taxon>Actinomycetes</taxon>
        <taxon>Micrococcales</taxon>
        <taxon>Micrococcaceae</taxon>
        <taxon>Nesterenkonia</taxon>
    </lineage>
</organism>
<dbReference type="InterPro" id="IPR015422">
    <property type="entry name" value="PyrdxlP-dep_Trfase_small"/>
</dbReference>
<dbReference type="Proteomes" id="UP000633136">
    <property type="component" value="Unassembled WGS sequence"/>
</dbReference>
<evidence type="ECO:0000256" key="1">
    <source>
        <dbReference type="ARBA" id="ARBA00001933"/>
    </source>
</evidence>
<dbReference type="GO" id="GO:0006520">
    <property type="term" value="P:amino acid metabolic process"/>
    <property type="evidence" value="ECO:0007669"/>
    <property type="project" value="InterPro"/>
</dbReference>